<gene>
    <name evidence="4" type="ORF">BBAD15_g10907</name>
</gene>
<evidence type="ECO:0000259" key="2">
    <source>
        <dbReference type="Pfam" id="PF00669"/>
    </source>
</evidence>
<dbReference type="SUPFAM" id="SSF53448">
    <property type="entry name" value="Nucleotide-diphospho-sugar transferases"/>
    <property type="match status" value="3"/>
</dbReference>
<evidence type="ECO:0000259" key="3">
    <source>
        <dbReference type="Pfam" id="PF00700"/>
    </source>
</evidence>
<dbReference type="SUPFAM" id="SSF53756">
    <property type="entry name" value="UDP-Glycosyltransferase/glycogen phosphorylase"/>
    <property type="match status" value="1"/>
</dbReference>
<dbReference type="Pfam" id="PF00669">
    <property type="entry name" value="Flagellin_N"/>
    <property type="match status" value="1"/>
</dbReference>
<dbReference type="SMR" id="A0A0A2VST4"/>
<keyword evidence="4" id="KW-0966">Cell projection</keyword>
<dbReference type="HOGENOM" id="CLU_227720_0_0_1"/>
<dbReference type="Pfam" id="PF00535">
    <property type="entry name" value="Glycos_transf_2"/>
    <property type="match status" value="1"/>
</dbReference>
<dbReference type="EMBL" id="ANFO01001147">
    <property type="protein sequence ID" value="KGQ03864.1"/>
    <property type="molecule type" value="Genomic_DNA"/>
</dbReference>
<comment type="caution">
    <text evidence="4">The sequence shown here is derived from an EMBL/GenBank/DDBJ whole genome shotgun (WGS) entry which is preliminary data.</text>
</comment>
<name>A0A0A2VST4_BEABA</name>
<reference evidence="4 5" key="1">
    <citation type="submission" date="2012-10" db="EMBL/GenBank/DDBJ databases">
        <title>Genome sequencing and analysis of entomopathogenic fungi Beauveria bassiana D1-5.</title>
        <authorList>
            <person name="Li Q."/>
            <person name="Wang L."/>
            <person name="Zhang Z."/>
            <person name="Wang Q."/>
            <person name="Ren J."/>
            <person name="Wang M."/>
            <person name="Xu W."/>
            <person name="Wang J."/>
            <person name="Lu Y."/>
            <person name="Du Q."/>
            <person name="Sun Z."/>
        </authorList>
    </citation>
    <scope>NUCLEOTIDE SEQUENCE [LARGE SCALE GENOMIC DNA]</scope>
    <source>
        <strain evidence="4 5">D1-5</strain>
    </source>
</reference>
<dbReference type="InterPro" id="IPR046358">
    <property type="entry name" value="Flagellin_C"/>
</dbReference>
<dbReference type="InterPro" id="IPR001029">
    <property type="entry name" value="Flagellin_N"/>
</dbReference>
<dbReference type="Gene3D" id="6.10.10.10">
    <property type="entry name" value="Flagellar export chaperone, C-terminal domain"/>
    <property type="match status" value="1"/>
</dbReference>
<evidence type="ECO:0000313" key="4">
    <source>
        <dbReference type="EMBL" id="KGQ03864.1"/>
    </source>
</evidence>
<dbReference type="Gene3D" id="3.90.550.10">
    <property type="entry name" value="Spore Coat Polysaccharide Biosynthesis Protein SpsA, Chain A"/>
    <property type="match status" value="3"/>
</dbReference>
<dbReference type="InterPro" id="IPR029044">
    <property type="entry name" value="Nucleotide-diphossugar_trans"/>
</dbReference>
<evidence type="ECO:0000259" key="1">
    <source>
        <dbReference type="Pfam" id="PF00535"/>
    </source>
</evidence>
<accession>A0A0A2VST4</accession>
<dbReference type="SUPFAM" id="SSF64518">
    <property type="entry name" value="Phase 1 flagellin"/>
    <property type="match status" value="1"/>
</dbReference>
<organism evidence="4 5">
    <name type="scientific">Beauveria bassiana D1-5</name>
    <dbReference type="NCBI Taxonomy" id="1245745"/>
    <lineage>
        <taxon>Eukaryota</taxon>
        <taxon>Fungi</taxon>
        <taxon>Dikarya</taxon>
        <taxon>Ascomycota</taxon>
        <taxon>Pezizomycotina</taxon>
        <taxon>Sordariomycetes</taxon>
        <taxon>Hypocreomycetidae</taxon>
        <taxon>Hypocreales</taxon>
        <taxon>Cordycipitaceae</taxon>
        <taxon>Beauveria</taxon>
    </lineage>
</organism>
<dbReference type="InterPro" id="IPR001173">
    <property type="entry name" value="Glyco_trans_2-like"/>
</dbReference>
<feature type="domain" description="Flagellin N-terminal" evidence="2">
    <location>
        <begin position="4"/>
        <end position="140"/>
    </location>
</feature>
<dbReference type="Gene3D" id="1.20.1330.10">
    <property type="entry name" value="f41 fragment of flagellin, N-terminal domain"/>
    <property type="match status" value="1"/>
</dbReference>
<feature type="domain" description="Flagellin C-terminal" evidence="3">
    <location>
        <begin position="197"/>
        <end position="267"/>
    </location>
</feature>
<dbReference type="STRING" id="1245745.A0A0A2VST4"/>
<feature type="domain" description="Glycosyltransferase 2-like" evidence="1">
    <location>
        <begin position="885"/>
        <end position="1064"/>
    </location>
</feature>
<dbReference type="PANTHER" id="PTHR43179:SF7">
    <property type="entry name" value="RHAMNOSYLTRANSFERASE WBBL"/>
    <property type="match status" value="1"/>
</dbReference>
<dbReference type="GO" id="GO:0005198">
    <property type="term" value="F:structural molecule activity"/>
    <property type="evidence" value="ECO:0007669"/>
    <property type="project" value="InterPro"/>
</dbReference>
<keyword evidence="4" id="KW-0282">Flagellum</keyword>
<keyword evidence="4" id="KW-0969">Cilium</keyword>
<protein>
    <submittedName>
        <fullName evidence="4">Flagellin</fullName>
    </submittedName>
</protein>
<dbReference type="Proteomes" id="UP000030106">
    <property type="component" value="Unassembled WGS sequence"/>
</dbReference>
<dbReference type="CDD" id="cd04186">
    <property type="entry name" value="GT_2_like_c"/>
    <property type="match status" value="1"/>
</dbReference>
<proteinExistence type="predicted"/>
<dbReference type="PRINTS" id="PR00207">
    <property type="entry name" value="FLAGELLIN"/>
</dbReference>
<evidence type="ECO:0000313" key="5">
    <source>
        <dbReference type="Proteomes" id="UP000030106"/>
    </source>
</evidence>
<sequence>MSVINTNLLSLSTQNNLNKSQSALGTAIERLSSGLKINSAKDDAAGQAIANRMTAQIKGMTQAASNTNDGISLIQTTEGNLNEINTNLQRIRELSVKAANGTNQQSDLDSINTEINQRLQEINRISGSANFNGKNLLDGTASGGVNIQVGANTSTNDTIKIGSDSLINASASGLASGTVLSGTVTIATSGGASDVTKAVDTALTAVNNARSNLGALQNRFESTVNNLSNSITNLSAAQSRIQDADYATEVSNMSRAQILQQAGTSVLILICIDKFEHFNQIETTFCDVIEYFLQQNWQVDVVANKVGRYWLTRLENHAQHQHVRFVPPSEHELRAEYELIWIFQGYVSEQLNFALQKQAIKGNVIFQHFDYYADVDLPYGAELENRLAWQSLYFSAQMHFVLADKGINSNRLRPLPLSFSPEFSANSDVPSRDGALKTALVIHSGNIPDSERQSEAFKALGIELHYYNLDFAVEPVSAELMASYPLIITTGRFAVQAMSLGIPVVLSNGYSTSGYLNQTNYARFAEVAFSVRNGIAVSDPVEWARSVIDGYARAKKWARELQKLVSQQCNLERLLGGIVAGLPPAETLSINDEESRSLELHRKVMEGLDHENISVQSWLADRKPSPTRMAILHSFIQSYPEFGQIAVAVIDTDGDADKLTHTLQSLSAQHLAAQSVTVISQRPLLDVEGINFISDKDGVSQALNQLANVTDARGILMLTAGARLEPHALLLYAEYGLREPKVGAWYCDEYVIDEHGEPQLSLKPDCDIDLLRSVPYIGSTLFITVDSWREHGGLSASYSLFAGLDFCWQLIEKHGPVSLGHVNDVLVNVPHRLESLIKQPDISAELAQVTNAHFQRCGLAAQAEANGYNGALRVVYPLPVEPLVSIIIPTRDQLPLLRQCIESLVEVTRYPHYEIILVDNDSQDENCRDYLDQLAGFSPDSIRVFRWDKPFNFSAINNLAAAQARGQVLVFLNNDTHLVDADWLTSLLRHALRPEVGAVGARLEYPDGRVEHGGFINGLGLGTQVANQGAGAEDAGFLLRLQTTRGAAAVSAACMMVRADVFAEVGGFDEQNFPVYLADVDFCLRLRELHYLTVWTPDSRVKHLGGATRLFTEKFGIAAHPDDDIFVRLQGKWGKTLAKDPFYSGHLARVGSLFRLGTRTARIQPPLPGNPLPVVMASHVNWTGCGNYRVMKPWQALERALCLEGGVIHGFPSVMEVASVQPDILLLELPLDDRMSEMMQQYRKVSSASLVIEYDDNYLNISAKNAMASSLPKDMQRRLQLLSEQADWMVVSTEPLAHAYREFHSDIRVAQNRLNVEQWAHLKSRKREGKKPRVGWAGGSSHTGDLELLLPLMKALEDEVDWVFMGMKPEGVRCEFHLAVPFELYPEKLSTLDLDLALVPLENNVFNECKSNLRLLELGACGVPIICTDIEPYRGDLPVTRLPNRFATWLSAIREQLADRQALSQRGDELRAAIHKDWLLQDEGLNDWKQACRSVFQEMNMSLQLEFPYLLLAPDYRESSLGIQVMHRLCHIINEAGGKAWMVGGTVNPQWNTPALTDEEYQALISGFQPWIAVYPEVVSGNPLSAPVSVRYMLNRESVIAGNTIDAGPDDLFFWYRDEFADKEPNVNLLSIECYDFSLFQDDNPVKDRDFLYLNRVPESVVDYSVLPENITVLSMRNPLPLSELALMLKRGRVLYTFEASGTCVLANLCGCPVVAMRALGYEHYSLNEQTFKDMGGAGFGYFDSPQALDEIRAGLPRVREHMLKERHLQALQMDNFLQMTQQKARAQDEARFLTTFGGWLQNRTFPVPQNPAAVAILHVIFCREAFEHEIVLSLNSLIEQGVAEKSVLLVVGDAAAESQTLAFGIVDENAWIERVMELAEARHFDWLHCIDAGTEYAPASIAMMNRVLSQAGECRAIFTDEALRHENGEVTSVRKPDFNLDLFLSSPHRYLKRVWFRRDAWIEAGGFSPEAGRAFEFEFLVNDILQRESGGIGHIADITTIVPVSQFNQANVHEEEQVLRSYLQRRKYNEGRVERQNNASWRLIYDAPKTQIVSILIDAGEEPERLVRCLESLINNTEWPYREVLLAVRENAGEAMLQVVQQLQEALLLKAVICEAESSYASRMTLLEQEASGEYLLLLNVHTLFVLKQWLTVLVSHAQRPEIGCVGPKIITLDQRLLSAGMIVGANGWFGHIGQGESWQSEGYLGRYQSEQNYSAISGNCLLIRRELWQQAGGIPEGYTDEGVIEVIASLTFRVAGFMNVWTPFSVVASDNARLVNSNLQGVNEQRSALLASIPEFFAEDPAYNVNLMLQTPLFSADKAPFLWQYSFSDNLPRVLLIENIEENEYSLRIGNLLQVLSSEGLIVLERGRELPLIPELMRRAPAAIVLTGAPDENLASRLAVTLAVLPVNVYALADAPGSDIQWQSAVITKWLTWSAGREAQLTRRKIPVVRLPIVLMPEKQDEIRKTTGRQRVVCMPGDASESELAFIERMIVATSPSVDWIIAGSWPKRWVPLVAETVRFSEKRITQRALSQLKADKAIVFRHQGEHNRFKDEYLAIQLAVSGIDVIASDVDSLSQAISSHCLRADLQVWQQAILTPLREGVPKEKLSQFIWDRDAVPESIHELFL</sequence>
<dbReference type="Pfam" id="PF00700">
    <property type="entry name" value="Flagellin_C"/>
    <property type="match status" value="1"/>
</dbReference>
<dbReference type="Gene3D" id="6.10.280.190">
    <property type="match status" value="1"/>
</dbReference>
<dbReference type="PANTHER" id="PTHR43179">
    <property type="entry name" value="RHAMNOSYLTRANSFERASE WBBL"/>
    <property type="match status" value="1"/>
</dbReference>
<dbReference type="Gene3D" id="3.40.50.2000">
    <property type="entry name" value="Glycogen Phosphorylase B"/>
    <property type="match status" value="1"/>
</dbReference>
<dbReference type="InterPro" id="IPR042187">
    <property type="entry name" value="Flagellin_C_sub2"/>
</dbReference>